<dbReference type="InterPro" id="IPR010730">
    <property type="entry name" value="HET"/>
</dbReference>
<dbReference type="PANTHER" id="PTHR33112">
    <property type="entry name" value="DOMAIN PROTEIN, PUTATIVE-RELATED"/>
    <property type="match status" value="1"/>
</dbReference>
<organism evidence="2 3">
    <name type="scientific">Bimuria novae-zelandiae CBS 107.79</name>
    <dbReference type="NCBI Taxonomy" id="1447943"/>
    <lineage>
        <taxon>Eukaryota</taxon>
        <taxon>Fungi</taxon>
        <taxon>Dikarya</taxon>
        <taxon>Ascomycota</taxon>
        <taxon>Pezizomycotina</taxon>
        <taxon>Dothideomycetes</taxon>
        <taxon>Pleosporomycetidae</taxon>
        <taxon>Pleosporales</taxon>
        <taxon>Massarineae</taxon>
        <taxon>Didymosphaeriaceae</taxon>
        <taxon>Bimuria</taxon>
    </lineage>
</organism>
<sequence length="357" mass="40821">MSDEHISLAKTWGHGCFAEHPECPKYEPNWMPTRLIEILDKNNIRLVDTESLAAPVPYYALSYCWGEEPVLTTTGAVIQDFKSQILLEDLPLTIEDAITVVRRMGGHFLWVDSLCIIQDDLDDWAREAATMCDVYQNSYLTIVALGAHGATDGLFARRDPLAVTDCCLPSISANRVVPVRETVNNNYDTDFFRSNLEHRGWTFQERALAPRKLFFSSFIFWECATSFTVGKEEFPDAHEWRESTVDPYHRRPLPGEVVCVPIRLDAFGLYKVPEWLGQWYTDLFDFSGRDLTKATDRLTAIAGVISHRERASGRKTDYGVWLDFWPFDLLWSCLYGERAERLDGAPTWSWASLTAQV</sequence>
<keyword evidence="3" id="KW-1185">Reference proteome</keyword>
<feature type="non-terminal residue" evidence="2">
    <location>
        <position position="357"/>
    </location>
</feature>
<reference evidence="2" key="1">
    <citation type="journal article" date="2020" name="Stud. Mycol.">
        <title>101 Dothideomycetes genomes: a test case for predicting lifestyles and emergence of pathogens.</title>
        <authorList>
            <person name="Haridas S."/>
            <person name="Albert R."/>
            <person name="Binder M."/>
            <person name="Bloem J."/>
            <person name="Labutti K."/>
            <person name="Salamov A."/>
            <person name="Andreopoulos B."/>
            <person name="Baker S."/>
            <person name="Barry K."/>
            <person name="Bills G."/>
            <person name="Bluhm B."/>
            <person name="Cannon C."/>
            <person name="Castanera R."/>
            <person name="Culley D."/>
            <person name="Daum C."/>
            <person name="Ezra D."/>
            <person name="Gonzalez J."/>
            <person name="Henrissat B."/>
            <person name="Kuo A."/>
            <person name="Liang C."/>
            <person name="Lipzen A."/>
            <person name="Lutzoni F."/>
            <person name="Magnuson J."/>
            <person name="Mondo S."/>
            <person name="Nolan M."/>
            <person name="Ohm R."/>
            <person name="Pangilinan J."/>
            <person name="Park H.-J."/>
            <person name="Ramirez L."/>
            <person name="Alfaro M."/>
            <person name="Sun H."/>
            <person name="Tritt A."/>
            <person name="Yoshinaga Y."/>
            <person name="Zwiers L.-H."/>
            <person name="Turgeon B."/>
            <person name="Goodwin S."/>
            <person name="Spatafora J."/>
            <person name="Crous P."/>
            <person name="Grigoriev I."/>
        </authorList>
    </citation>
    <scope>NUCLEOTIDE SEQUENCE</scope>
    <source>
        <strain evidence="2">CBS 107.79</strain>
    </source>
</reference>
<proteinExistence type="predicted"/>
<evidence type="ECO:0000313" key="2">
    <source>
        <dbReference type="EMBL" id="KAF1975236.1"/>
    </source>
</evidence>
<name>A0A6A5VJR4_9PLEO</name>
<dbReference type="Proteomes" id="UP000800036">
    <property type="component" value="Unassembled WGS sequence"/>
</dbReference>
<evidence type="ECO:0000259" key="1">
    <source>
        <dbReference type="Pfam" id="PF06985"/>
    </source>
</evidence>
<dbReference type="EMBL" id="ML976671">
    <property type="protein sequence ID" value="KAF1975236.1"/>
    <property type="molecule type" value="Genomic_DNA"/>
</dbReference>
<evidence type="ECO:0000313" key="3">
    <source>
        <dbReference type="Proteomes" id="UP000800036"/>
    </source>
</evidence>
<dbReference type="PANTHER" id="PTHR33112:SF9">
    <property type="entry name" value="HETEROKARYON INCOMPATIBILITY DOMAIN-CONTAINING PROTEIN"/>
    <property type="match status" value="1"/>
</dbReference>
<dbReference type="Pfam" id="PF06985">
    <property type="entry name" value="HET"/>
    <property type="match status" value="1"/>
</dbReference>
<gene>
    <name evidence="2" type="ORF">BU23DRAFT_459224</name>
</gene>
<dbReference type="OrthoDB" id="3486565at2759"/>
<accession>A0A6A5VJR4</accession>
<feature type="domain" description="Heterokaryon incompatibility" evidence="1">
    <location>
        <begin position="58"/>
        <end position="205"/>
    </location>
</feature>
<dbReference type="AlphaFoldDB" id="A0A6A5VJR4"/>
<protein>
    <submittedName>
        <fullName evidence="2">HET-domain-containing protein</fullName>
    </submittedName>
</protein>